<dbReference type="Pfam" id="PF03168">
    <property type="entry name" value="LEA_2"/>
    <property type="match status" value="1"/>
</dbReference>
<dbReference type="OrthoDB" id="669838at2759"/>
<keyword evidence="8" id="KW-1185">Reference proteome</keyword>
<dbReference type="AlphaFoldDB" id="A0A9D5CC95"/>
<comment type="caution">
    <text evidence="7">The sequence shown here is derived from an EMBL/GenBank/DDBJ whole genome shotgun (WGS) entry which is preliminary data.</text>
</comment>
<dbReference type="InterPro" id="IPR044839">
    <property type="entry name" value="NDR1-like"/>
</dbReference>
<evidence type="ECO:0000256" key="1">
    <source>
        <dbReference type="ARBA" id="ARBA00004167"/>
    </source>
</evidence>
<sequence length="210" mass="23910">MADNRQNKPSSYIPPPLPPRLPTYPPSPLRCICITFLILIIIFGITILIIWLIIRPAPIEYTIEDAKVHNFNISSNNALNATFNLTFMSNNRNNKIGLWYDSIDITIWYDNQMVAFGESSPFFQPKKNETTINVDAVAQSTPLMTSVAKNLKKDRSFSEVNLVVKLHARIRFKVGAVKTKHYVMRVECSPVTVNFSSKARFDRKSCDVDI</sequence>
<keyword evidence="2 5" id="KW-0812">Transmembrane</keyword>
<organism evidence="7 8">
    <name type="scientific">Dioscorea zingiberensis</name>
    <dbReference type="NCBI Taxonomy" id="325984"/>
    <lineage>
        <taxon>Eukaryota</taxon>
        <taxon>Viridiplantae</taxon>
        <taxon>Streptophyta</taxon>
        <taxon>Embryophyta</taxon>
        <taxon>Tracheophyta</taxon>
        <taxon>Spermatophyta</taxon>
        <taxon>Magnoliopsida</taxon>
        <taxon>Liliopsida</taxon>
        <taxon>Dioscoreales</taxon>
        <taxon>Dioscoreaceae</taxon>
        <taxon>Dioscorea</taxon>
    </lineage>
</organism>
<evidence type="ECO:0000313" key="7">
    <source>
        <dbReference type="EMBL" id="KAJ0970163.1"/>
    </source>
</evidence>
<dbReference type="Proteomes" id="UP001085076">
    <property type="component" value="Miscellaneous, Linkage group lg06"/>
</dbReference>
<name>A0A9D5CC95_9LILI</name>
<dbReference type="GO" id="GO:0098542">
    <property type="term" value="P:defense response to other organism"/>
    <property type="evidence" value="ECO:0007669"/>
    <property type="project" value="InterPro"/>
</dbReference>
<dbReference type="Gene3D" id="2.60.40.1820">
    <property type="match status" value="1"/>
</dbReference>
<evidence type="ECO:0000256" key="5">
    <source>
        <dbReference type="SAM" id="Phobius"/>
    </source>
</evidence>
<comment type="subcellular location">
    <subcellularLocation>
        <location evidence="1">Membrane</location>
        <topology evidence="1">Single-pass membrane protein</topology>
    </subcellularLocation>
</comment>
<reference evidence="7" key="1">
    <citation type="submission" date="2021-03" db="EMBL/GenBank/DDBJ databases">
        <authorList>
            <person name="Li Z."/>
            <person name="Yang C."/>
        </authorList>
    </citation>
    <scope>NUCLEOTIDE SEQUENCE</scope>
    <source>
        <strain evidence="7">Dzin_1.0</strain>
        <tissue evidence="7">Leaf</tissue>
    </source>
</reference>
<evidence type="ECO:0000256" key="4">
    <source>
        <dbReference type="ARBA" id="ARBA00023136"/>
    </source>
</evidence>
<accession>A0A9D5CC95</accession>
<evidence type="ECO:0000259" key="6">
    <source>
        <dbReference type="Pfam" id="PF03168"/>
    </source>
</evidence>
<dbReference type="EMBL" id="JAGGNH010000006">
    <property type="protein sequence ID" value="KAJ0970163.1"/>
    <property type="molecule type" value="Genomic_DNA"/>
</dbReference>
<evidence type="ECO:0000256" key="2">
    <source>
        <dbReference type="ARBA" id="ARBA00022692"/>
    </source>
</evidence>
<reference evidence="7" key="2">
    <citation type="journal article" date="2022" name="Hortic Res">
        <title>The genome of Dioscorea zingiberensis sheds light on the biosynthesis, origin and evolution of the medicinally important diosgenin saponins.</title>
        <authorList>
            <person name="Li Y."/>
            <person name="Tan C."/>
            <person name="Li Z."/>
            <person name="Guo J."/>
            <person name="Li S."/>
            <person name="Chen X."/>
            <person name="Wang C."/>
            <person name="Dai X."/>
            <person name="Yang H."/>
            <person name="Song W."/>
            <person name="Hou L."/>
            <person name="Xu J."/>
            <person name="Tong Z."/>
            <person name="Xu A."/>
            <person name="Yuan X."/>
            <person name="Wang W."/>
            <person name="Yang Q."/>
            <person name="Chen L."/>
            <person name="Sun Z."/>
            <person name="Wang K."/>
            <person name="Pan B."/>
            <person name="Chen J."/>
            <person name="Bao Y."/>
            <person name="Liu F."/>
            <person name="Qi X."/>
            <person name="Gang D.R."/>
            <person name="Wen J."/>
            <person name="Li J."/>
        </authorList>
    </citation>
    <scope>NUCLEOTIDE SEQUENCE</scope>
    <source>
        <strain evidence="7">Dzin_1.0</strain>
    </source>
</reference>
<dbReference type="PANTHER" id="PTHR31234:SF39">
    <property type="entry name" value="HARPIN-INDUCED PROTEIN 1 CONTAINING PROTEIN, EXPRESSED"/>
    <property type="match status" value="1"/>
</dbReference>
<feature type="domain" description="Late embryogenesis abundant protein LEA-2 subgroup" evidence="6">
    <location>
        <begin position="90"/>
        <end position="188"/>
    </location>
</feature>
<evidence type="ECO:0000256" key="3">
    <source>
        <dbReference type="ARBA" id="ARBA00022989"/>
    </source>
</evidence>
<protein>
    <recommendedName>
        <fullName evidence="6">Late embryogenesis abundant protein LEA-2 subgroup domain-containing protein</fullName>
    </recommendedName>
</protein>
<evidence type="ECO:0000313" key="8">
    <source>
        <dbReference type="Proteomes" id="UP001085076"/>
    </source>
</evidence>
<dbReference type="GO" id="GO:0005886">
    <property type="term" value="C:plasma membrane"/>
    <property type="evidence" value="ECO:0007669"/>
    <property type="project" value="TreeGrafter"/>
</dbReference>
<dbReference type="PANTHER" id="PTHR31234">
    <property type="entry name" value="LATE EMBRYOGENESIS ABUNDANT (LEA) HYDROXYPROLINE-RICH GLYCOPROTEIN FAMILY"/>
    <property type="match status" value="1"/>
</dbReference>
<proteinExistence type="predicted"/>
<keyword evidence="3 5" id="KW-1133">Transmembrane helix</keyword>
<dbReference type="InterPro" id="IPR004864">
    <property type="entry name" value="LEA_2"/>
</dbReference>
<keyword evidence="4 5" id="KW-0472">Membrane</keyword>
<feature type="transmembrane region" description="Helical" evidence="5">
    <location>
        <begin position="27"/>
        <end position="54"/>
    </location>
</feature>
<gene>
    <name evidence="7" type="ORF">J5N97_023040</name>
</gene>